<feature type="non-terminal residue" evidence="1">
    <location>
        <position position="1"/>
    </location>
</feature>
<reference evidence="1 2" key="1">
    <citation type="journal article" date="2018" name="Front. Plant Sci.">
        <title>Red Clover (Trifolium pratense) and Zigzag Clover (T. medium) - A Picture of Genomic Similarities and Differences.</title>
        <authorList>
            <person name="Dluhosova J."/>
            <person name="Istvanek J."/>
            <person name="Nedelnik J."/>
            <person name="Repkova J."/>
        </authorList>
    </citation>
    <scope>NUCLEOTIDE SEQUENCE [LARGE SCALE GENOMIC DNA]</scope>
    <source>
        <strain evidence="2">cv. 10/8</strain>
        <tissue evidence="1">Leaf</tissue>
    </source>
</reference>
<dbReference type="Proteomes" id="UP000265520">
    <property type="component" value="Unassembled WGS sequence"/>
</dbReference>
<protein>
    <submittedName>
        <fullName evidence="1">Uncharacterized protein</fullName>
    </submittedName>
</protein>
<evidence type="ECO:0000313" key="1">
    <source>
        <dbReference type="EMBL" id="MCI53704.1"/>
    </source>
</evidence>
<keyword evidence="2" id="KW-1185">Reference proteome</keyword>
<dbReference type="EMBL" id="LXQA010467621">
    <property type="protein sequence ID" value="MCI53704.1"/>
    <property type="molecule type" value="Genomic_DNA"/>
</dbReference>
<accession>A0A392SZR2</accession>
<sequence>PKACPDLQLPVETLSDVAASRPANLPFPFLSAGDGARRDWLERCPNPPPLTLCLAFFRS</sequence>
<organism evidence="1 2">
    <name type="scientific">Trifolium medium</name>
    <dbReference type="NCBI Taxonomy" id="97028"/>
    <lineage>
        <taxon>Eukaryota</taxon>
        <taxon>Viridiplantae</taxon>
        <taxon>Streptophyta</taxon>
        <taxon>Embryophyta</taxon>
        <taxon>Tracheophyta</taxon>
        <taxon>Spermatophyta</taxon>
        <taxon>Magnoliopsida</taxon>
        <taxon>eudicotyledons</taxon>
        <taxon>Gunneridae</taxon>
        <taxon>Pentapetalae</taxon>
        <taxon>rosids</taxon>
        <taxon>fabids</taxon>
        <taxon>Fabales</taxon>
        <taxon>Fabaceae</taxon>
        <taxon>Papilionoideae</taxon>
        <taxon>50 kb inversion clade</taxon>
        <taxon>NPAAA clade</taxon>
        <taxon>Hologalegina</taxon>
        <taxon>IRL clade</taxon>
        <taxon>Trifolieae</taxon>
        <taxon>Trifolium</taxon>
    </lineage>
</organism>
<evidence type="ECO:0000313" key="2">
    <source>
        <dbReference type="Proteomes" id="UP000265520"/>
    </source>
</evidence>
<proteinExistence type="predicted"/>
<comment type="caution">
    <text evidence="1">The sequence shown here is derived from an EMBL/GenBank/DDBJ whole genome shotgun (WGS) entry which is preliminary data.</text>
</comment>
<dbReference type="AlphaFoldDB" id="A0A392SZR2"/>
<name>A0A392SZR2_9FABA</name>